<sequence length="168" mass="18956">MSSLTKEIYDHGINTPSGENPTNAVAAAISNHSMPSVFILSPINRPLLLLFLTSRNPVEVMMFWLLIFGLAVGYRAMAYARHRLETRYWNPPGFRGSPGNQSFFFSPSLVVQRLDWSRDLKRAGMEFLTQVIGYLLMLIAMSFVVPWFFAIVLGLATAEFFFARLTAV</sequence>
<evidence type="ECO:0000256" key="1">
    <source>
        <dbReference type="ARBA" id="ARBA00004141"/>
    </source>
</evidence>
<dbReference type="AlphaFoldDB" id="U4KW66"/>
<dbReference type="PANTHER" id="PTHR12483:SF27">
    <property type="entry name" value="COPPER TRANSPORT PROTEIN CTR1"/>
    <property type="match status" value="1"/>
</dbReference>
<proteinExistence type="inferred from homology"/>
<keyword evidence="2 5" id="KW-0812">Transmembrane</keyword>
<keyword evidence="5" id="KW-0187">Copper transport</keyword>
<evidence type="ECO:0000313" key="7">
    <source>
        <dbReference type="Proteomes" id="UP000018144"/>
    </source>
</evidence>
<keyword evidence="5" id="KW-0813">Transport</keyword>
<dbReference type="Pfam" id="PF04145">
    <property type="entry name" value="Ctr"/>
    <property type="match status" value="1"/>
</dbReference>
<reference evidence="6 7" key="1">
    <citation type="journal article" date="2013" name="PLoS Genet.">
        <title>The genome and development-dependent transcriptomes of Pyronema confluens: a window into fungal evolution.</title>
        <authorList>
            <person name="Traeger S."/>
            <person name="Altegoer F."/>
            <person name="Freitag M."/>
            <person name="Gabaldon T."/>
            <person name="Kempken F."/>
            <person name="Kumar A."/>
            <person name="Marcet-Houben M."/>
            <person name="Poggeler S."/>
            <person name="Stajich J.E."/>
            <person name="Nowrousian M."/>
        </authorList>
    </citation>
    <scope>NUCLEOTIDE SEQUENCE [LARGE SCALE GENOMIC DNA]</scope>
    <source>
        <strain evidence="7">CBS 100304</strain>
        <tissue evidence="6">Vegetative mycelium</tissue>
    </source>
</reference>
<feature type="transmembrane region" description="Helical" evidence="5">
    <location>
        <begin position="61"/>
        <end position="80"/>
    </location>
</feature>
<protein>
    <recommendedName>
        <fullName evidence="5">Copper transport protein</fullName>
    </recommendedName>
</protein>
<feature type="transmembrane region" description="Helical" evidence="5">
    <location>
        <begin position="131"/>
        <end position="156"/>
    </location>
</feature>
<evidence type="ECO:0000256" key="4">
    <source>
        <dbReference type="ARBA" id="ARBA00023136"/>
    </source>
</evidence>
<keyword evidence="3 5" id="KW-1133">Transmembrane helix</keyword>
<dbReference type="EMBL" id="HF935276">
    <property type="protein sequence ID" value="CCX05918.1"/>
    <property type="molecule type" value="Genomic_DNA"/>
</dbReference>
<dbReference type="InterPro" id="IPR007274">
    <property type="entry name" value="Cop_transporter"/>
</dbReference>
<accession>U4KW66</accession>
<keyword evidence="5" id="KW-0406">Ion transport</keyword>
<dbReference type="OrthoDB" id="73901at2759"/>
<dbReference type="GO" id="GO:0005886">
    <property type="term" value="C:plasma membrane"/>
    <property type="evidence" value="ECO:0007669"/>
    <property type="project" value="TreeGrafter"/>
</dbReference>
<evidence type="ECO:0000256" key="2">
    <source>
        <dbReference type="ARBA" id="ARBA00022692"/>
    </source>
</evidence>
<organism evidence="6 7">
    <name type="scientific">Pyronema omphalodes (strain CBS 100304)</name>
    <name type="common">Pyronema confluens</name>
    <dbReference type="NCBI Taxonomy" id="1076935"/>
    <lineage>
        <taxon>Eukaryota</taxon>
        <taxon>Fungi</taxon>
        <taxon>Dikarya</taxon>
        <taxon>Ascomycota</taxon>
        <taxon>Pezizomycotina</taxon>
        <taxon>Pezizomycetes</taxon>
        <taxon>Pezizales</taxon>
        <taxon>Pyronemataceae</taxon>
        <taxon>Pyronema</taxon>
    </lineage>
</organism>
<dbReference type="GO" id="GO:0005375">
    <property type="term" value="F:copper ion transmembrane transporter activity"/>
    <property type="evidence" value="ECO:0007669"/>
    <property type="project" value="UniProtKB-UniRule"/>
</dbReference>
<name>U4KW66_PYROM</name>
<keyword evidence="4 5" id="KW-0472">Membrane</keyword>
<evidence type="ECO:0000256" key="3">
    <source>
        <dbReference type="ARBA" id="ARBA00022989"/>
    </source>
</evidence>
<evidence type="ECO:0000313" key="6">
    <source>
        <dbReference type="EMBL" id="CCX05918.1"/>
    </source>
</evidence>
<dbReference type="Proteomes" id="UP000018144">
    <property type="component" value="Unassembled WGS sequence"/>
</dbReference>
<keyword evidence="5" id="KW-0186">Copper</keyword>
<comment type="similarity">
    <text evidence="5">Belongs to the copper transporter (Ctr) (TC 1.A.56) family. SLC31A subfamily.</text>
</comment>
<gene>
    <name evidence="6" type="ORF">PCON_05505</name>
</gene>
<comment type="subcellular location">
    <subcellularLocation>
        <location evidence="1 5">Membrane</location>
        <topology evidence="1 5">Multi-pass membrane protein</topology>
    </subcellularLocation>
</comment>
<keyword evidence="7" id="KW-1185">Reference proteome</keyword>
<dbReference type="PANTHER" id="PTHR12483">
    <property type="entry name" value="SOLUTE CARRIER FAMILY 31 COPPER TRANSPORTERS"/>
    <property type="match status" value="1"/>
</dbReference>
<dbReference type="STRING" id="1076935.U4KW66"/>
<evidence type="ECO:0000256" key="5">
    <source>
        <dbReference type="RuleBase" id="RU367022"/>
    </source>
</evidence>